<protein>
    <recommendedName>
        <fullName evidence="3">DUF2974 domain-containing protein</fullName>
    </recommendedName>
</protein>
<dbReference type="RefSeq" id="WP_056945716.1">
    <property type="nucleotide sequence ID" value="NZ_AZCV01000004.1"/>
</dbReference>
<dbReference type="InterPro" id="IPR029058">
    <property type="entry name" value="AB_hydrolase_fold"/>
</dbReference>
<dbReference type="AlphaFoldDB" id="A0A0R1GU71"/>
<dbReference type="Proteomes" id="UP000050909">
    <property type="component" value="Unassembled WGS sequence"/>
</dbReference>
<dbReference type="SUPFAM" id="SSF53474">
    <property type="entry name" value="alpha/beta-Hydrolases"/>
    <property type="match status" value="1"/>
</dbReference>
<proteinExistence type="predicted"/>
<accession>A0A0R1GU71</accession>
<dbReference type="Gene3D" id="3.40.50.1820">
    <property type="entry name" value="alpha/beta hydrolase"/>
    <property type="match status" value="1"/>
</dbReference>
<reference evidence="1 2" key="1">
    <citation type="journal article" date="2015" name="Genome Announc.">
        <title>Expanding the biotechnology potential of lactobacilli through comparative genomics of 213 strains and associated genera.</title>
        <authorList>
            <person name="Sun Z."/>
            <person name="Harris H.M."/>
            <person name="McCann A."/>
            <person name="Guo C."/>
            <person name="Argimon S."/>
            <person name="Zhang W."/>
            <person name="Yang X."/>
            <person name="Jeffery I.B."/>
            <person name="Cooney J.C."/>
            <person name="Kagawa T.F."/>
            <person name="Liu W."/>
            <person name="Song Y."/>
            <person name="Salvetti E."/>
            <person name="Wrobel A."/>
            <person name="Rasinkangas P."/>
            <person name="Parkhill J."/>
            <person name="Rea M.C."/>
            <person name="O'Sullivan O."/>
            <person name="Ritari J."/>
            <person name="Douillard F.P."/>
            <person name="Paul Ross R."/>
            <person name="Yang R."/>
            <person name="Briner A.E."/>
            <person name="Felis G.E."/>
            <person name="de Vos W.M."/>
            <person name="Barrangou R."/>
            <person name="Klaenhammer T.R."/>
            <person name="Caufield P.W."/>
            <person name="Cui Y."/>
            <person name="Zhang H."/>
            <person name="O'Toole P.W."/>
        </authorList>
    </citation>
    <scope>NUCLEOTIDE SEQUENCE [LARGE SCALE GENOMIC DNA]</scope>
    <source>
        <strain evidence="1 2">DSM 20534</strain>
    </source>
</reference>
<evidence type="ECO:0008006" key="3">
    <source>
        <dbReference type="Google" id="ProtNLM"/>
    </source>
</evidence>
<sequence>MANFLDYLRWRGDLSFTVNPLNEVDAAILATISYLPIEQYLKYRSSIKLGDIAKLLLNNRQLIQTLDQQTQLTLQLIIYSPRFADINVIDYMSKSRQNPAMQFTAVTFRIRPHQLIISYRGTDHTMIGWSEDMTMSYSNKIEGQQVAAKYLAEQTAQHPHSKFILTGHSKGGNFAIYAGAYTPPSVQSQIKQIYNFDGPGFVQEIMATPGFQAIIEKVRSFVPQGSIFGLMLNHSEPLNIIKSDKKILLQHNPVTWNVVRNSFVKVDKLKTSSNIIDQAIKDWLEDVPPDQREALWSSLFDAFAEINITQVDQLMRNKFIGALQLSKAYLALNPATRLVAHKIIDELVQNIRRNIPNVSPFNNKTD</sequence>
<dbReference type="Pfam" id="PF11187">
    <property type="entry name" value="Mbeg1-like"/>
    <property type="match status" value="1"/>
</dbReference>
<evidence type="ECO:0000313" key="1">
    <source>
        <dbReference type="EMBL" id="KRK37551.1"/>
    </source>
</evidence>
<dbReference type="PATRIC" id="fig|1423722.3.peg.1186"/>
<dbReference type="EMBL" id="AZCV01000004">
    <property type="protein sequence ID" value="KRK37551.1"/>
    <property type="molecule type" value="Genomic_DNA"/>
</dbReference>
<keyword evidence="2" id="KW-1185">Reference proteome</keyword>
<dbReference type="InterPro" id="IPR024499">
    <property type="entry name" value="Mbeg1-like"/>
</dbReference>
<organism evidence="1 2">
    <name type="scientific">Amylolactobacillus amylotrophicus DSM 20534</name>
    <dbReference type="NCBI Taxonomy" id="1423722"/>
    <lineage>
        <taxon>Bacteria</taxon>
        <taxon>Bacillati</taxon>
        <taxon>Bacillota</taxon>
        <taxon>Bacilli</taxon>
        <taxon>Lactobacillales</taxon>
        <taxon>Lactobacillaceae</taxon>
        <taxon>Amylolactobacillus</taxon>
    </lineage>
</organism>
<evidence type="ECO:0000313" key="2">
    <source>
        <dbReference type="Proteomes" id="UP000050909"/>
    </source>
</evidence>
<gene>
    <name evidence="1" type="ORF">FC62_GL001163</name>
</gene>
<name>A0A0R1GU71_9LACO</name>
<comment type="caution">
    <text evidence="1">The sequence shown here is derived from an EMBL/GenBank/DDBJ whole genome shotgun (WGS) entry which is preliminary data.</text>
</comment>